<dbReference type="Proteomes" id="UP001166304">
    <property type="component" value="Unassembled WGS sequence"/>
</dbReference>
<keyword evidence="3 5" id="KW-0808">Transferase</keyword>
<dbReference type="SUPFAM" id="SSF53448">
    <property type="entry name" value="Nucleotide-diphospho-sugar transferases"/>
    <property type="match status" value="1"/>
</dbReference>
<dbReference type="EC" id="2.4.-.-" evidence="5"/>
<reference evidence="5" key="1">
    <citation type="submission" date="2021-06" db="EMBL/GenBank/DDBJ databases">
        <title>New haloarchaea isolates fom saline soil.</title>
        <authorList>
            <person name="Duran-Viseras A."/>
            <person name="Sanchez-Porro C.S."/>
            <person name="Ventosa A."/>
        </authorList>
    </citation>
    <scope>NUCLEOTIDE SEQUENCE</scope>
    <source>
        <strain evidence="5">JCM 18369</strain>
    </source>
</reference>
<dbReference type="EMBL" id="JAHQXE010000004">
    <property type="protein sequence ID" value="MBV0902732.1"/>
    <property type="molecule type" value="Genomic_DNA"/>
</dbReference>
<keyword evidence="6" id="KW-1185">Reference proteome</keyword>
<organism evidence="5 6">
    <name type="scientific">Haloarcula salina</name>
    <dbReference type="NCBI Taxonomy" id="1429914"/>
    <lineage>
        <taxon>Archaea</taxon>
        <taxon>Methanobacteriati</taxon>
        <taxon>Methanobacteriota</taxon>
        <taxon>Stenosarchaea group</taxon>
        <taxon>Halobacteria</taxon>
        <taxon>Halobacteriales</taxon>
        <taxon>Haloarculaceae</taxon>
        <taxon>Haloarcula</taxon>
    </lineage>
</organism>
<name>A0AA41G1M1_9EURY</name>
<evidence type="ECO:0000313" key="5">
    <source>
        <dbReference type="EMBL" id="MBV0902732.1"/>
    </source>
</evidence>
<evidence type="ECO:0000256" key="1">
    <source>
        <dbReference type="ARBA" id="ARBA00006739"/>
    </source>
</evidence>
<keyword evidence="2 5" id="KW-0328">Glycosyltransferase</keyword>
<accession>A0AA41G1M1</accession>
<dbReference type="GO" id="GO:0016757">
    <property type="term" value="F:glycosyltransferase activity"/>
    <property type="evidence" value="ECO:0007669"/>
    <property type="project" value="UniProtKB-KW"/>
</dbReference>
<protein>
    <submittedName>
        <fullName evidence="5">Glycosyltransferase</fullName>
        <ecNumber evidence="5">2.4.-.-</ecNumber>
    </submittedName>
</protein>
<sequence length="265" mass="29569">MPELSIIVPTLDPGREFGWEEKMAAADIEVELLVCTEGSASAARNEGIREADADKLVFLDDDSVPQGEYFDHVAELLDEYPAVTGPIRDTGSTVTRGLSSQYDQGSVGHPTETVVGCNMAIRRDVLNDVGTFDERLPYGHEETELTDRICESYTVWYDPELTVEHPFADSLSDYLEKQYRHGRESIPYYEIRDADVHKQMAKFIFVPSHYIDSTVRRTALATLGQVVSNIGMLQGYVQYKLKDTRPADTMSSESDAGTTDRDGVP</sequence>
<gene>
    <name evidence="5" type="ORF">KTS37_13140</name>
</gene>
<comment type="caution">
    <text evidence="5">The sequence shown here is derived from an EMBL/GenBank/DDBJ whole genome shotgun (WGS) entry which is preliminary data.</text>
</comment>
<dbReference type="Gene3D" id="3.90.550.10">
    <property type="entry name" value="Spore Coat Polysaccharide Biosynthesis Protein SpsA, Chain A"/>
    <property type="match status" value="1"/>
</dbReference>
<evidence type="ECO:0000313" key="6">
    <source>
        <dbReference type="Proteomes" id="UP001166304"/>
    </source>
</evidence>
<dbReference type="PANTHER" id="PTHR43179:SF12">
    <property type="entry name" value="GALACTOFURANOSYLTRANSFERASE GLFT2"/>
    <property type="match status" value="1"/>
</dbReference>
<dbReference type="InterPro" id="IPR001173">
    <property type="entry name" value="Glyco_trans_2-like"/>
</dbReference>
<comment type="similarity">
    <text evidence="1">Belongs to the glycosyltransferase 2 family.</text>
</comment>
<dbReference type="RefSeq" id="WP_162414309.1">
    <property type="nucleotide sequence ID" value="NZ_JAHQXE010000004.1"/>
</dbReference>
<dbReference type="PANTHER" id="PTHR43179">
    <property type="entry name" value="RHAMNOSYLTRANSFERASE WBBL"/>
    <property type="match status" value="1"/>
</dbReference>
<dbReference type="AlphaFoldDB" id="A0AA41G1M1"/>
<evidence type="ECO:0000256" key="3">
    <source>
        <dbReference type="ARBA" id="ARBA00022679"/>
    </source>
</evidence>
<proteinExistence type="inferred from homology"/>
<evidence type="ECO:0000256" key="2">
    <source>
        <dbReference type="ARBA" id="ARBA00022676"/>
    </source>
</evidence>
<feature type="domain" description="Glycosyltransferase 2-like" evidence="4">
    <location>
        <begin position="26"/>
        <end position="129"/>
    </location>
</feature>
<dbReference type="Pfam" id="PF00535">
    <property type="entry name" value="Glycos_transf_2"/>
    <property type="match status" value="1"/>
</dbReference>
<dbReference type="InterPro" id="IPR029044">
    <property type="entry name" value="Nucleotide-diphossugar_trans"/>
</dbReference>
<evidence type="ECO:0000259" key="4">
    <source>
        <dbReference type="Pfam" id="PF00535"/>
    </source>
</evidence>